<comment type="subcellular location">
    <subcellularLocation>
        <location evidence="2">Nucleus</location>
    </subcellularLocation>
</comment>
<gene>
    <name evidence="4" type="primary">YPI1</name>
    <name evidence="4" type="ORF">IWQ62_000665</name>
</gene>
<organism evidence="4 5">
    <name type="scientific">Dispira parvispora</name>
    <dbReference type="NCBI Taxonomy" id="1520584"/>
    <lineage>
        <taxon>Eukaryota</taxon>
        <taxon>Fungi</taxon>
        <taxon>Fungi incertae sedis</taxon>
        <taxon>Zoopagomycota</taxon>
        <taxon>Kickxellomycotina</taxon>
        <taxon>Dimargaritomycetes</taxon>
        <taxon>Dimargaritales</taxon>
        <taxon>Dimargaritaceae</taxon>
        <taxon>Dispira</taxon>
    </lineage>
</organism>
<feature type="compositionally biased region" description="Basic and acidic residues" evidence="3">
    <location>
        <begin position="148"/>
        <end position="158"/>
    </location>
</feature>
<dbReference type="AlphaFoldDB" id="A0A9W8AUB7"/>
<reference evidence="4" key="1">
    <citation type="submission" date="2022-07" db="EMBL/GenBank/DDBJ databases">
        <title>Phylogenomic reconstructions and comparative analyses of Kickxellomycotina fungi.</title>
        <authorList>
            <person name="Reynolds N.K."/>
            <person name="Stajich J.E."/>
            <person name="Barry K."/>
            <person name="Grigoriev I.V."/>
            <person name="Crous P."/>
            <person name="Smith M.E."/>
        </authorList>
    </citation>
    <scope>NUCLEOTIDE SEQUENCE</scope>
    <source>
        <strain evidence="4">RSA 1196</strain>
    </source>
</reference>
<feature type="compositionally biased region" description="Polar residues" evidence="3">
    <location>
        <begin position="20"/>
        <end position="55"/>
    </location>
</feature>
<feature type="region of interest" description="Disordered" evidence="3">
    <location>
        <begin position="102"/>
        <end position="158"/>
    </location>
</feature>
<name>A0A9W8AUB7_9FUNG</name>
<evidence type="ECO:0000256" key="1">
    <source>
        <dbReference type="ARBA" id="ARBA00005605"/>
    </source>
</evidence>
<feature type="region of interest" description="Disordered" evidence="3">
    <location>
        <begin position="1"/>
        <end position="86"/>
    </location>
</feature>
<sequence>MTVNNVRRPGADVTPGANHGSRTMTIAQPSTESSAADSPSTSTGSPANQTPNYQGTLYLRAEPSPTLDAPPRRQPRVKWDNDVVDNEGLNRKKSKVCCIFRKTRRFDESDSDESDSDCDSDDHHHGHDNKGKSNGLDSNHRSLPPPNEYERMPRYSTK</sequence>
<accession>A0A9W8AUB7</accession>
<protein>
    <recommendedName>
        <fullName evidence="2">Type 1 phosphatases regulator</fullName>
    </recommendedName>
</protein>
<keyword evidence="5" id="KW-1185">Reference proteome</keyword>
<evidence type="ECO:0000313" key="4">
    <source>
        <dbReference type="EMBL" id="KAJ1969377.1"/>
    </source>
</evidence>
<proteinExistence type="inferred from homology"/>
<evidence type="ECO:0000256" key="2">
    <source>
        <dbReference type="RuleBase" id="RU367162"/>
    </source>
</evidence>
<dbReference type="PANTHER" id="PTHR20835">
    <property type="entry name" value="E3 UBIQUITIN-PROTEIN LIGASE PPP1R11-RELATED"/>
    <property type="match status" value="1"/>
</dbReference>
<dbReference type="GO" id="GO:0008157">
    <property type="term" value="F:protein phosphatase 1 binding"/>
    <property type="evidence" value="ECO:0007669"/>
    <property type="project" value="TreeGrafter"/>
</dbReference>
<dbReference type="PANTHER" id="PTHR20835:SF0">
    <property type="entry name" value="E3 UBIQUITIN-PROTEIN LIGASE PPP1R11"/>
    <property type="match status" value="1"/>
</dbReference>
<dbReference type="OrthoDB" id="307488at2759"/>
<dbReference type="EMBL" id="JANBPY010000065">
    <property type="protein sequence ID" value="KAJ1969377.1"/>
    <property type="molecule type" value="Genomic_DNA"/>
</dbReference>
<dbReference type="InterPro" id="IPR011107">
    <property type="entry name" value="PPI_Ypi1"/>
</dbReference>
<feature type="compositionally biased region" description="Acidic residues" evidence="3">
    <location>
        <begin position="109"/>
        <end position="120"/>
    </location>
</feature>
<evidence type="ECO:0000313" key="5">
    <source>
        <dbReference type="Proteomes" id="UP001150925"/>
    </source>
</evidence>
<comment type="function">
    <text evidence="2">Regulator of type 1 phosphatases which maintains protein phosphatase activity under strict control.</text>
</comment>
<comment type="caution">
    <text evidence="4">The sequence shown here is derived from an EMBL/GenBank/DDBJ whole genome shotgun (WGS) entry which is preliminary data.</text>
</comment>
<evidence type="ECO:0000256" key="3">
    <source>
        <dbReference type="SAM" id="MobiDB-lite"/>
    </source>
</evidence>
<keyword evidence="2" id="KW-0539">Nucleus</keyword>
<feature type="compositionally biased region" description="Basic and acidic residues" evidence="3">
    <location>
        <begin position="121"/>
        <end position="131"/>
    </location>
</feature>
<dbReference type="Pfam" id="PF07491">
    <property type="entry name" value="PPI_Ypi1"/>
    <property type="match status" value="1"/>
</dbReference>
<comment type="similarity">
    <text evidence="1 2">Belongs to the YPI1 family.</text>
</comment>
<dbReference type="GO" id="GO:0004865">
    <property type="term" value="F:protein serine/threonine phosphatase inhibitor activity"/>
    <property type="evidence" value="ECO:0007669"/>
    <property type="project" value="UniProtKB-UniRule"/>
</dbReference>
<dbReference type="GO" id="GO:0005634">
    <property type="term" value="C:nucleus"/>
    <property type="evidence" value="ECO:0007669"/>
    <property type="project" value="UniProtKB-SubCell"/>
</dbReference>
<dbReference type="Proteomes" id="UP001150925">
    <property type="component" value="Unassembled WGS sequence"/>
</dbReference>